<comment type="subcellular location">
    <subcellularLocation>
        <location evidence="1">Cell membrane</location>
        <topology evidence="1">Multi-pass membrane protein</topology>
    </subcellularLocation>
</comment>
<dbReference type="EMBL" id="APVL01000012">
    <property type="protein sequence ID" value="EWG10022.1"/>
    <property type="molecule type" value="Genomic_DNA"/>
</dbReference>
<dbReference type="InterPro" id="IPR032807">
    <property type="entry name" value="GNVR"/>
</dbReference>
<evidence type="ECO:0000256" key="3">
    <source>
        <dbReference type="ARBA" id="ARBA00022475"/>
    </source>
</evidence>
<keyword evidence="3" id="KW-1003">Cell membrane</keyword>
<organism evidence="10 11">
    <name type="scientific">Cytobacillus firmus DS1</name>
    <dbReference type="NCBI Taxonomy" id="1307436"/>
    <lineage>
        <taxon>Bacteria</taxon>
        <taxon>Bacillati</taxon>
        <taxon>Bacillota</taxon>
        <taxon>Bacilli</taxon>
        <taxon>Bacillales</taxon>
        <taxon>Bacillaceae</taxon>
        <taxon>Cytobacillus</taxon>
    </lineage>
</organism>
<dbReference type="RefSeq" id="WP_035331053.1">
    <property type="nucleotide sequence ID" value="NZ_APVL01000012.1"/>
</dbReference>
<name>W7L4D4_CYTFI</name>
<dbReference type="Proteomes" id="UP000019270">
    <property type="component" value="Unassembled WGS sequence"/>
</dbReference>
<dbReference type="InterPro" id="IPR003856">
    <property type="entry name" value="LPS_length_determ_N"/>
</dbReference>
<dbReference type="GO" id="GO:0005886">
    <property type="term" value="C:plasma membrane"/>
    <property type="evidence" value="ECO:0007669"/>
    <property type="project" value="UniProtKB-SubCell"/>
</dbReference>
<reference evidence="10 11" key="2">
    <citation type="journal article" date="2016" name="Sci. Rep.">
        <title>A novel serine protease, Sep1, from Bacillus firmus DS-1 has nematicidal activity and degrades multiple intestinal-associated nematode proteins.</title>
        <authorList>
            <person name="Geng C."/>
            <person name="Nie X."/>
            <person name="Tang Z."/>
            <person name="Zhang Y."/>
            <person name="Lin J."/>
            <person name="Sun M."/>
            <person name="Peng D."/>
        </authorList>
    </citation>
    <scope>NUCLEOTIDE SEQUENCE [LARGE SCALE GENOMIC DNA]</scope>
    <source>
        <strain evidence="10 11">DS1</strain>
    </source>
</reference>
<comment type="similarity">
    <text evidence="2">Belongs to the CpsC/CapA family.</text>
</comment>
<protein>
    <submittedName>
        <fullName evidence="10">Lipopolysaccharide biosynthesis protein</fullName>
    </submittedName>
</protein>
<gene>
    <name evidence="10" type="ORF">PBF_16624</name>
</gene>
<dbReference type="Pfam" id="PF13807">
    <property type="entry name" value="GNVR"/>
    <property type="match status" value="1"/>
</dbReference>
<dbReference type="PANTHER" id="PTHR32309">
    <property type="entry name" value="TYROSINE-PROTEIN KINASE"/>
    <property type="match status" value="1"/>
</dbReference>
<feature type="domain" description="Tyrosine-protein kinase G-rich" evidence="9">
    <location>
        <begin position="142"/>
        <end position="194"/>
    </location>
</feature>
<evidence type="ECO:0000256" key="1">
    <source>
        <dbReference type="ARBA" id="ARBA00004651"/>
    </source>
</evidence>
<evidence type="ECO:0000256" key="6">
    <source>
        <dbReference type="ARBA" id="ARBA00023136"/>
    </source>
</evidence>
<feature type="domain" description="Polysaccharide chain length determinant N-terminal" evidence="8">
    <location>
        <begin position="3"/>
        <end position="94"/>
    </location>
</feature>
<evidence type="ECO:0000259" key="8">
    <source>
        <dbReference type="Pfam" id="PF02706"/>
    </source>
</evidence>
<feature type="transmembrane region" description="Helical" evidence="7">
    <location>
        <begin position="20"/>
        <end position="44"/>
    </location>
</feature>
<evidence type="ECO:0000256" key="4">
    <source>
        <dbReference type="ARBA" id="ARBA00022692"/>
    </source>
</evidence>
<comment type="caution">
    <text evidence="10">The sequence shown here is derived from an EMBL/GenBank/DDBJ whole genome shotgun (WGS) entry which is preliminary data.</text>
</comment>
<dbReference type="eggNOG" id="COG3944">
    <property type="taxonomic scope" value="Bacteria"/>
</dbReference>
<reference evidence="11" key="1">
    <citation type="submission" date="2013-03" db="EMBL/GenBank/DDBJ databases">
        <title>Draft genome sequence of Bacillus firmus DS1.</title>
        <authorList>
            <person name="Peng D."/>
            <person name="Zhu L."/>
            <person name="Sun M."/>
        </authorList>
    </citation>
    <scope>NUCLEOTIDE SEQUENCE [LARGE SCALE GENOMIC DNA]</scope>
    <source>
        <strain evidence="11">DS1</strain>
    </source>
</reference>
<evidence type="ECO:0000259" key="9">
    <source>
        <dbReference type="Pfam" id="PF13807"/>
    </source>
</evidence>
<keyword evidence="5 7" id="KW-1133">Transmembrane helix</keyword>
<evidence type="ECO:0000256" key="7">
    <source>
        <dbReference type="SAM" id="Phobius"/>
    </source>
</evidence>
<dbReference type="PANTHER" id="PTHR32309:SF13">
    <property type="entry name" value="FERRIC ENTEROBACTIN TRANSPORT PROTEIN FEPE"/>
    <property type="match status" value="1"/>
</dbReference>
<dbReference type="PATRIC" id="fig|1307436.3.peg.3565"/>
<dbReference type="AlphaFoldDB" id="W7L4D4"/>
<accession>W7L4D4</accession>
<keyword evidence="4 7" id="KW-0812">Transmembrane</keyword>
<dbReference type="GO" id="GO:0004713">
    <property type="term" value="F:protein tyrosine kinase activity"/>
    <property type="evidence" value="ECO:0007669"/>
    <property type="project" value="TreeGrafter"/>
</dbReference>
<evidence type="ECO:0000313" key="10">
    <source>
        <dbReference type="EMBL" id="EWG10022.1"/>
    </source>
</evidence>
<evidence type="ECO:0000313" key="11">
    <source>
        <dbReference type="Proteomes" id="UP000019270"/>
    </source>
</evidence>
<sequence length="247" mass="27222">MEETISLRELLHTLKKRMFLILSITFTAVLLSTLFSLFFLTPIYQSSTQLLVNQAKNDQPVFNPSEIQTNLQLINTYNVIIKSPAILDLVRQELDLDLSADQLDSKISVASEKESQVIAITVHDPDPYTAADIANTTAKVFQNEIVNIMNVDNVSVLAKASVKENVAPVKPNTLLNAVIAFIVGLTVSIGLAFLLEYLDNTIKNEQDVEQSLEAPLLGVISVIEDSGRERRVERAEGIKKTGGESIV</sequence>
<keyword evidence="6 7" id="KW-0472">Membrane</keyword>
<proteinExistence type="inferred from homology"/>
<dbReference type="InterPro" id="IPR050445">
    <property type="entry name" value="Bact_polysacc_biosynth/exp"/>
</dbReference>
<feature type="transmembrane region" description="Helical" evidence="7">
    <location>
        <begin position="174"/>
        <end position="195"/>
    </location>
</feature>
<evidence type="ECO:0000256" key="2">
    <source>
        <dbReference type="ARBA" id="ARBA00006683"/>
    </source>
</evidence>
<evidence type="ECO:0000256" key="5">
    <source>
        <dbReference type="ARBA" id="ARBA00022989"/>
    </source>
</evidence>
<dbReference type="Pfam" id="PF02706">
    <property type="entry name" value="Wzz"/>
    <property type="match status" value="1"/>
</dbReference>
<dbReference type="OrthoDB" id="2360475at2"/>